<dbReference type="Proteomes" id="UP001231124">
    <property type="component" value="Unassembled WGS sequence"/>
</dbReference>
<reference evidence="1 2" key="1">
    <citation type="submission" date="2023-07" db="EMBL/GenBank/DDBJ databases">
        <title>Genomic Encyclopedia of Type Strains, Phase IV (KMG-IV): sequencing the most valuable type-strain genomes for metagenomic binning, comparative biology and taxonomic classification.</title>
        <authorList>
            <person name="Goeker M."/>
        </authorList>
    </citation>
    <scope>NUCLEOTIDE SEQUENCE [LARGE SCALE GENOMIC DNA]</scope>
    <source>
        <strain evidence="1 2">DSM 19013</strain>
    </source>
</reference>
<dbReference type="EMBL" id="JAUSVP010000003">
    <property type="protein sequence ID" value="MDQ0446828.1"/>
    <property type="molecule type" value="Genomic_DNA"/>
</dbReference>
<evidence type="ECO:0000313" key="2">
    <source>
        <dbReference type="Proteomes" id="UP001231124"/>
    </source>
</evidence>
<organism evidence="1 2">
    <name type="scientific">Methylobacterium aerolatum</name>
    <dbReference type="NCBI Taxonomy" id="418708"/>
    <lineage>
        <taxon>Bacteria</taxon>
        <taxon>Pseudomonadati</taxon>
        <taxon>Pseudomonadota</taxon>
        <taxon>Alphaproteobacteria</taxon>
        <taxon>Hyphomicrobiales</taxon>
        <taxon>Methylobacteriaceae</taxon>
        <taxon>Methylobacterium</taxon>
    </lineage>
</organism>
<name>A0ABU0HWV7_9HYPH</name>
<accession>A0ABU0HWV7</accession>
<gene>
    <name evidence="1" type="ORF">QO012_001319</name>
</gene>
<dbReference type="RefSeq" id="WP_238201599.1">
    <property type="nucleotide sequence ID" value="NZ_BPQE01000004.1"/>
</dbReference>
<protein>
    <recommendedName>
        <fullName evidence="3">LysM domain-containing protein</fullName>
    </recommendedName>
</protein>
<sequence>MTKIDGSFHGICIFLAPDGLAMTEGRNSAADDASDYAEDADDRGARALRHAGQGGVSGQVAEYNQDQIRDPDLIYPGQVFVLPNVKGPEADKVGARAGP</sequence>
<keyword evidence="2" id="KW-1185">Reference proteome</keyword>
<evidence type="ECO:0000313" key="1">
    <source>
        <dbReference type="EMBL" id="MDQ0446828.1"/>
    </source>
</evidence>
<proteinExistence type="predicted"/>
<comment type="caution">
    <text evidence="1">The sequence shown here is derived from an EMBL/GenBank/DDBJ whole genome shotgun (WGS) entry which is preliminary data.</text>
</comment>
<evidence type="ECO:0008006" key="3">
    <source>
        <dbReference type="Google" id="ProtNLM"/>
    </source>
</evidence>